<organism evidence="8 9">
    <name type="scientific">Aspergillus flavus (strain ATCC 200026 / FGSC A1120 / IAM 13836 / NRRL 3357 / JCM 12722 / SRRC 167)</name>
    <dbReference type="NCBI Taxonomy" id="332952"/>
    <lineage>
        <taxon>Eukaryota</taxon>
        <taxon>Fungi</taxon>
        <taxon>Dikarya</taxon>
        <taxon>Ascomycota</taxon>
        <taxon>Pezizomycotina</taxon>
        <taxon>Eurotiomycetes</taxon>
        <taxon>Eurotiomycetidae</taxon>
        <taxon>Eurotiales</taxon>
        <taxon>Aspergillaceae</taxon>
        <taxon>Aspergillus</taxon>
        <taxon>Aspergillus subgen. Circumdati</taxon>
    </lineage>
</organism>
<dbReference type="Proteomes" id="UP000596276">
    <property type="component" value="Chromosome 4"/>
</dbReference>
<keyword evidence="2 6" id="KW-0812">Transmembrane</keyword>
<feature type="transmembrane region" description="Helical" evidence="6">
    <location>
        <begin position="176"/>
        <end position="196"/>
    </location>
</feature>
<protein>
    <submittedName>
        <fullName evidence="8">Integral membrane protein</fullName>
    </submittedName>
</protein>
<evidence type="ECO:0000313" key="8">
    <source>
        <dbReference type="EMBL" id="QRD90949.1"/>
    </source>
</evidence>
<proteinExistence type="inferred from homology"/>
<feature type="domain" description="Rhodopsin" evidence="7">
    <location>
        <begin position="34"/>
        <end position="274"/>
    </location>
</feature>
<keyword evidence="9" id="KW-1185">Reference proteome</keyword>
<dbReference type="Pfam" id="PF20684">
    <property type="entry name" value="Fung_rhodopsin"/>
    <property type="match status" value="1"/>
</dbReference>
<evidence type="ECO:0000313" key="9">
    <source>
        <dbReference type="Proteomes" id="UP000596276"/>
    </source>
</evidence>
<sequence>MGDTTTPSNCENRQWVIKVAAWPLFSVCTVLVALRIWTRARVIRPLGWDDAFIVLSMACATVESVLSTISVHYGTGRHTTELSETQCILSGKFNWMSQGFHVMATNWGKTSVALFLLRIMRKVKHHQIVIYGGITFLTIINTMALYTMYGQCTPTEKLWVNKIEGSCWSPTVQKNYAFFQGSASAFSDFALAIYPLRTIAGLQMPRKVKIGLSCVLSLGIVAMAAAIVKTINLSSLTERAYLTWDTVDLSIWTSIEQYLIILAACIPTMTPLVNILLHKRPSKRNTARARTHPGNPYGRGQGYAQFGGRSLDYALGTYGDAWATARRDKGDGDSEDPIMNEETSQGIMKTTEIHIQSDVDVDQRGFEPLCRRTF</sequence>
<dbReference type="VEuPathDB" id="FungiDB:AFLA_011510"/>
<evidence type="ECO:0000256" key="6">
    <source>
        <dbReference type="SAM" id="Phobius"/>
    </source>
</evidence>
<dbReference type="VEuPathDB" id="FungiDB:F9C07_1600424"/>
<keyword evidence="4 6" id="KW-0472">Membrane</keyword>
<dbReference type="PANTHER" id="PTHR33048">
    <property type="entry name" value="PTH11-LIKE INTEGRAL MEMBRANE PROTEIN (AFU_ORTHOLOGUE AFUA_5G11245)"/>
    <property type="match status" value="1"/>
</dbReference>
<comment type="subcellular location">
    <subcellularLocation>
        <location evidence="1">Membrane</location>
        <topology evidence="1">Multi-pass membrane protein</topology>
    </subcellularLocation>
</comment>
<dbReference type="AlphaFoldDB" id="A0A7U2MW51"/>
<dbReference type="GO" id="GO:0016020">
    <property type="term" value="C:membrane"/>
    <property type="evidence" value="ECO:0007669"/>
    <property type="project" value="UniProtKB-SubCell"/>
</dbReference>
<evidence type="ECO:0000256" key="5">
    <source>
        <dbReference type="ARBA" id="ARBA00038359"/>
    </source>
</evidence>
<dbReference type="InterPro" id="IPR049326">
    <property type="entry name" value="Rhodopsin_dom_fungi"/>
</dbReference>
<feature type="transmembrane region" description="Helical" evidence="6">
    <location>
        <begin position="129"/>
        <end position="149"/>
    </location>
</feature>
<dbReference type="EMBL" id="CP044618">
    <property type="protein sequence ID" value="QRD90949.1"/>
    <property type="molecule type" value="Genomic_DNA"/>
</dbReference>
<reference evidence="9" key="1">
    <citation type="journal article" date="2021" name="G3 (Bethesda)">
        <title>Chromosome assembled and annotated genome sequence of Aspergillus flavus NRRL 3357.</title>
        <authorList>
            <person name="Skerker J.M."/>
            <person name="Pianalto K.M."/>
            <person name="Mondo S.J."/>
            <person name="Yang K."/>
            <person name="Arkin A.P."/>
            <person name="Keller N.P."/>
            <person name="Grigoriev I.V."/>
            <person name="Louise Glass N.L."/>
        </authorList>
    </citation>
    <scope>NUCLEOTIDE SEQUENCE [LARGE SCALE GENOMIC DNA]</scope>
    <source>
        <strain evidence="9">ATCC 200026 / FGSC A1120 / IAM 13836 / NRRL 3357 / JCM 12722 / SRRC 167</strain>
    </source>
</reference>
<evidence type="ECO:0000256" key="3">
    <source>
        <dbReference type="ARBA" id="ARBA00022989"/>
    </source>
</evidence>
<evidence type="ECO:0000256" key="2">
    <source>
        <dbReference type="ARBA" id="ARBA00022692"/>
    </source>
</evidence>
<keyword evidence="3 6" id="KW-1133">Transmembrane helix</keyword>
<name>A0A7U2MW51_ASPFN</name>
<dbReference type="InterPro" id="IPR052337">
    <property type="entry name" value="SAT4-like"/>
</dbReference>
<feature type="transmembrane region" description="Helical" evidence="6">
    <location>
        <begin position="258"/>
        <end position="277"/>
    </location>
</feature>
<accession>A0A7U2MW51</accession>
<feature type="transmembrane region" description="Helical" evidence="6">
    <location>
        <begin position="208"/>
        <end position="228"/>
    </location>
</feature>
<comment type="similarity">
    <text evidence="5">Belongs to the SAT4 family.</text>
</comment>
<dbReference type="PANTHER" id="PTHR33048:SF164">
    <property type="entry name" value="INTEGRAL MEMBRANE PROTEIN-RELATED"/>
    <property type="match status" value="1"/>
</dbReference>
<evidence type="ECO:0000256" key="4">
    <source>
        <dbReference type="ARBA" id="ARBA00023136"/>
    </source>
</evidence>
<gene>
    <name evidence="8" type="ORF">F9C07_1600424</name>
</gene>
<evidence type="ECO:0000256" key="1">
    <source>
        <dbReference type="ARBA" id="ARBA00004141"/>
    </source>
</evidence>
<evidence type="ECO:0000259" key="7">
    <source>
        <dbReference type="Pfam" id="PF20684"/>
    </source>
</evidence>
<feature type="transmembrane region" description="Helical" evidence="6">
    <location>
        <begin position="20"/>
        <end position="38"/>
    </location>
</feature>